<sequence length="180" mass="19425">MGRRRFGNRRRRRGIRRTANTLENRAFASGRRRSGSLPGSRRTHYRGLTPPMATAFDDHFAAASSVFFDSFGETGGVEYFATASAAAATWSDAIVDTGDIDGIEIVDETGERVSDSAFVTVPAATTWDRGGLVRTGGVSGIKWQILGLAIQSGSMITLALSRSSNSRMSRSTGRSSVRNR</sequence>
<evidence type="ECO:0000313" key="1">
    <source>
        <dbReference type="EMBL" id="AKH48416.1"/>
    </source>
</evidence>
<dbReference type="EMBL" id="KR029603">
    <property type="protein sequence ID" value="AKH48416.1"/>
    <property type="molecule type" value="Genomic_DNA"/>
</dbReference>
<organism evidence="1">
    <name type="scientific">uncultured marine virus</name>
    <dbReference type="NCBI Taxonomy" id="186617"/>
    <lineage>
        <taxon>Viruses</taxon>
        <taxon>environmental samples</taxon>
    </lineage>
</organism>
<proteinExistence type="predicted"/>
<reference evidence="1" key="1">
    <citation type="journal article" date="2015" name="Front. Microbiol.">
        <title>Combining genomic sequencing methods to explore viral diversity and reveal potential virus-host interactions.</title>
        <authorList>
            <person name="Chow C.E."/>
            <person name="Winget D.M."/>
            <person name="White R.A.III."/>
            <person name="Hallam S.J."/>
            <person name="Suttle C.A."/>
        </authorList>
    </citation>
    <scope>NUCLEOTIDE SEQUENCE</scope>
    <source>
        <strain evidence="1">Oxic1_8</strain>
    </source>
</reference>
<reference evidence="1" key="2">
    <citation type="submission" date="2015-03" db="EMBL/GenBank/DDBJ databases">
        <authorList>
            <person name="Chow C.-E.T."/>
            <person name="Winget D.M."/>
            <person name="White R.A.III."/>
            <person name="Hallam S.J."/>
            <person name="Suttle C.A."/>
        </authorList>
    </citation>
    <scope>NUCLEOTIDE SEQUENCE</scope>
    <source>
        <strain evidence="1">Oxic1_8</strain>
    </source>
</reference>
<accession>A0A0F7LB55</accession>
<name>A0A0F7LB55_9VIRU</name>
<protein>
    <submittedName>
        <fullName evidence="1">Uncharacterized protein</fullName>
    </submittedName>
</protein>